<dbReference type="RefSeq" id="XP_004333327.1">
    <property type="nucleotide sequence ID" value="XM_004333279.1"/>
</dbReference>
<dbReference type="STRING" id="1257118.L8GEL5"/>
<dbReference type="OrthoDB" id="2193793at2759"/>
<dbReference type="GeneID" id="14911746"/>
<feature type="compositionally biased region" description="Basic and acidic residues" evidence="1">
    <location>
        <begin position="273"/>
        <end position="285"/>
    </location>
</feature>
<organism evidence="2 3">
    <name type="scientific">Acanthamoeba castellanii (strain ATCC 30010 / Neff)</name>
    <dbReference type="NCBI Taxonomy" id="1257118"/>
    <lineage>
        <taxon>Eukaryota</taxon>
        <taxon>Amoebozoa</taxon>
        <taxon>Discosea</taxon>
        <taxon>Longamoebia</taxon>
        <taxon>Centramoebida</taxon>
        <taxon>Acanthamoebidae</taxon>
        <taxon>Acanthamoeba</taxon>
    </lineage>
</organism>
<gene>
    <name evidence="2" type="ORF">ACA1_190000</name>
</gene>
<dbReference type="Pfam" id="PF13692">
    <property type="entry name" value="Glyco_trans_1_4"/>
    <property type="match status" value="1"/>
</dbReference>
<evidence type="ECO:0000313" key="2">
    <source>
        <dbReference type="EMBL" id="ELR11314.1"/>
    </source>
</evidence>
<proteinExistence type="predicted"/>
<dbReference type="AlphaFoldDB" id="L8GEL5"/>
<dbReference type="GO" id="GO:0016740">
    <property type="term" value="F:transferase activity"/>
    <property type="evidence" value="ECO:0007669"/>
    <property type="project" value="UniProtKB-KW"/>
</dbReference>
<dbReference type="KEGG" id="acan:ACA1_190000"/>
<sequence>MSEIWVPTDFHASSFAKSGVNPDKLVVIPESVDVDAFNPDTSLPLERLPGYPETQDHFKFLSIFKWEARKGWDILARAFYEEFTQQDNVTLYLLTNAFHPEKGLNFTDEVRKIGVQVCEAAGRHIDSLPGLIMIDTHVPQTDLPRLYKSVQAFVLPTRGEGWGRPIAEAMSMGLPTIATAWSGPTQFMNETNSYPLPIEGLTMIEQPPWKGHYWAEPNRAELRRLMREVVSNPEAARERGANARADALHRWSPSCGLTCDQQQVHNAREGLVREKERSGGWKESPDGSASCHTTLSTTKKTLHDPYLTSNQACRRPRFTPW</sequence>
<dbReference type="EMBL" id="KB008154">
    <property type="protein sequence ID" value="ELR11314.1"/>
    <property type="molecule type" value="Genomic_DNA"/>
</dbReference>
<dbReference type="PANTHER" id="PTHR46656:SF3">
    <property type="entry name" value="PUTATIVE-RELATED"/>
    <property type="match status" value="1"/>
</dbReference>
<dbReference type="VEuPathDB" id="AmoebaDB:ACA1_190000"/>
<evidence type="ECO:0000256" key="1">
    <source>
        <dbReference type="SAM" id="MobiDB-lite"/>
    </source>
</evidence>
<name>L8GEL5_ACACF</name>
<dbReference type="OMA" id="WHSSFAS"/>
<dbReference type="Gene3D" id="3.40.50.2000">
    <property type="entry name" value="Glycogen Phosphorylase B"/>
    <property type="match status" value="1"/>
</dbReference>
<keyword evidence="2" id="KW-0808">Transferase</keyword>
<dbReference type="SUPFAM" id="SSF53756">
    <property type="entry name" value="UDP-Glycosyltransferase/glycogen phosphorylase"/>
    <property type="match status" value="1"/>
</dbReference>
<protein>
    <submittedName>
        <fullName evidence="2">Glycosyltransferase, group 1 domain containing protein</fullName>
    </submittedName>
</protein>
<accession>L8GEL5</accession>
<evidence type="ECO:0000313" key="3">
    <source>
        <dbReference type="Proteomes" id="UP000011083"/>
    </source>
</evidence>
<reference evidence="2 3" key="1">
    <citation type="journal article" date="2013" name="Genome Biol.">
        <title>Genome of Acanthamoeba castellanii highlights extensive lateral gene transfer and early evolution of tyrosine kinase signaling.</title>
        <authorList>
            <person name="Clarke M."/>
            <person name="Lohan A.J."/>
            <person name="Liu B."/>
            <person name="Lagkouvardos I."/>
            <person name="Roy S."/>
            <person name="Zafar N."/>
            <person name="Bertelli C."/>
            <person name="Schilde C."/>
            <person name="Kianianmomeni A."/>
            <person name="Burglin T.R."/>
            <person name="Frech C."/>
            <person name="Turcotte B."/>
            <person name="Kopec K.O."/>
            <person name="Synnott J.M."/>
            <person name="Choo C."/>
            <person name="Paponov I."/>
            <person name="Finkler A."/>
            <person name="Soon Heng Tan C."/>
            <person name="Hutchins A.P."/>
            <person name="Weinmeier T."/>
            <person name="Rattei T."/>
            <person name="Chu J.S."/>
            <person name="Gimenez G."/>
            <person name="Irimia M."/>
            <person name="Rigden D.J."/>
            <person name="Fitzpatrick D.A."/>
            <person name="Lorenzo-Morales J."/>
            <person name="Bateman A."/>
            <person name="Chiu C.H."/>
            <person name="Tang P."/>
            <person name="Hegemann P."/>
            <person name="Fromm H."/>
            <person name="Raoult D."/>
            <person name="Greub G."/>
            <person name="Miranda-Saavedra D."/>
            <person name="Chen N."/>
            <person name="Nash P."/>
            <person name="Ginger M.L."/>
            <person name="Horn M."/>
            <person name="Schaap P."/>
            <person name="Caler L."/>
            <person name="Loftus B."/>
        </authorList>
    </citation>
    <scope>NUCLEOTIDE SEQUENCE [LARGE SCALE GENOMIC DNA]</scope>
    <source>
        <strain evidence="2 3">Neff</strain>
    </source>
</reference>
<dbReference type="PANTHER" id="PTHR46656">
    <property type="entry name" value="PUTATIVE-RELATED"/>
    <property type="match status" value="1"/>
</dbReference>
<dbReference type="Proteomes" id="UP000011083">
    <property type="component" value="Unassembled WGS sequence"/>
</dbReference>
<keyword evidence="3" id="KW-1185">Reference proteome</keyword>
<feature type="region of interest" description="Disordered" evidence="1">
    <location>
        <begin position="273"/>
        <end position="293"/>
    </location>
</feature>